<evidence type="ECO:0000313" key="2">
    <source>
        <dbReference type="EMBL" id="KAF9519452.1"/>
    </source>
</evidence>
<reference evidence="2" key="1">
    <citation type="journal article" date="2020" name="Nat. Commun.">
        <title>Large-scale genome sequencing of mycorrhizal fungi provides insights into the early evolution of symbiotic traits.</title>
        <authorList>
            <person name="Miyauchi S."/>
            <person name="Kiss E."/>
            <person name="Kuo A."/>
            <person name="Drula E."/>
            <person name="Kohler A."/>
            <person name="Sanchez-Garcia M."/>
            <person name="Morin E."/>
            <person name="Andreopoulos B."/>
            <person name="Barry K.W."/>
            <person name="Bonito G."/>
            <person name="Buee M."/>
            <person name="Carver A."/>
            <person name="Chen C."/>
            <person name="Cichocki N."/>
            <person name="Clum A."/>
            <person name="Culley D."/>
            <person name="Crous P.W."/>
            <person name="Fauchery L."/>
            <person name="Girlanda M."/>
            <person name="Hayes R.D."/>
            <person name="Keri Z."/>
            <person name="LaButti K."/>
            <person name="Lipzen A."/>
            <person name="Lombard V."/>
            <person name="Magnuson J."/>
            <person name="Maillard F."/>
            <person name="Murat C."/>
            <person name="Nolan M."/>
            <person name="Ohm R.A."/>
            <person name="Pangilinan J."/>
            <person name="Pereira M.F."/>
            <person name="Perotto S."/>
            <person name="Peter M."/>
            <person name="Pfister S."/>
            <person name="Riley R."/>
            <person name="Sitrit Y."/>
            <person name="Stielow J.B."/>
            <person name="Szollosi G."/>
            <person name="Zifcakova L."/>
            <person name="Stursova M."/>
            <person name="Spatafora J.W."/>
            <person name="Tedersoo L."/>
            <person name="Vaario L.M."/>
            <person name="Yamada A."/>
            <person name="Yan M."/>
            <person name="Wang P."/>
            <person name="Xu J."/>
            <person name="Bruns T."/>
            <person name="Baldrian P."/>
            <person name="Vilgalys R."/>
            <person name="Dunand C."/>
            <person name="Henrissat B."/>
            <person name="Grigoriev I.V."/>
            <person name="Hibbett D."/>
            <person name="Nagy L.G."/>
            <person name="Martin F.M."/>
        </authorList>
    </citation>
    <scope>NUCLEOTIDE SEQUENCE</scope>
    <source>
        <strain evidence="2">UP504</strain>
    </source>
</reference>
<feature type="signal peptide" evidence="1">
    <location>
        <begin position="1"/>
        <end position="17"/>
    </location>
</feature>
<name>A0A9P6B8M1_9AGAM</name>
<dbReference type="AlphaFoldDB" id="A0A9P6B8M1"/>
<comment type="caution">
    <text evidence="2">The sequence shown here is derived from an EMBL/GenBank/DDBJ whole genome shotgun (WGS) entry which is preliminary data.</text>
</comment>
<feature type="non-terminal residue" evidence="2">
    <location>
        <position position="53"/>
    </location>
</feature>
<dbReference type="Proteomes" id="UP000886523">
    <property type="component" value="Unassembled WGS sequence"/>
</dbReference>
<organism evidence="2 3">
    <name type="scientific">Hydnum rufescens UP504</name>
    <dbReference type="NCBI Taxonomy" id="1448309"/>
    <lineage>
        <taxon>Eukaryota</taxon>
        <taxon>Fungi</taxon>
        <taxon>Dikarya</taxon>
        <taxon>Basidiomycota</taxon>
        <taxon>Agaricomycotina</taxon>
        <taxon>Agaricomycetes</taxon>
        <taxon>Cantharellales</taxon>
        <taxon>Hydnaceae</taxon>
        <taxon>Hydnum</taxon>
    </lineage>
</organism>
<evidence type="ECO:0000313" key="3">
    <source>
        <dbReference type="Proteomes" id="UP000886523"/>
    </source>
</evidence>
<evidence type="ECO:0000256" key="1">
    <source>
        <dbReference type="SAM" id="SignalP"/>
    </source>
</evidence>
<keyword evidence="3" id="KW-1185">Reference proteome</keyword>
<sequence length="53" mass="6030">MHMTQSILLALSRLKSGMMVICKDVVYPILQADLQGSLMNIHHCRHHVNTCIK</sequence>
<protein>
    <submittedName>
        <fullName evidence="2">Uncharacterized protein</fullName>
    </submittedName>
</protein>
<feature type="chain" id="PRO_5040140794" evidence="1">
    <location>
        <begin position="18"/>
        <end position="53"/>
    </location>
</feature>
<accession>A0A9P6B8M1</accession>
<keyword evidence="1" id="KW-0732">Signal</keyword>
<dbReference type="EMBL" id="MU128918">
    <property type="protein sequence ID" value="KAF9519452.1"/>
    <property type="molecule type" value="Genomic_DNA"/>
</dbReference>
<gene>
    <name evidence="2" type="ORF">BS47DRAFT_1482126</name>
</gene>
<proteinExistence type="predicted"/>